<organism evidence="2 3">
    <name type="scientific">Roseiterribacter gracilis</name>
    <dbReference type="NCBI Taxonomy" id="2812848"/>
    <lineage>
        <taxon>Bacteria</taxon>
        <taxon>Pseudomonadati</taxon>
        <taxon>Pseudomonadota</taxon>
        <taxon>Alphaproteobacteria</taxon>
        <taxon>Rhodospirillales</taxon>
        <taxon>Roseiterribacteraceae</taxon>
        <taxon>Roseiterribacter</taxon>
    </lineage>
</organism>
<dbReference type="Gene3D" id="2.40.50.90">
    <property type="match status" value="1"/>
</dbReference>
<dbReference type="EMBL" id="BOPV01000001">
    <property type="protein sequence ID" value="GIL38077.1"/>
    <property type="molecule type" value="Genomic_DNA"/>
</dbReference>
<reference evidence="2" key="1">
    <citation type="submission" date="2021-02" db="EMBL/GenBank/DDBJ databases">
        <title>Genome sequence of Rhodospirillales sp. strain TMPK1 isolated from soil.</title>
        <authorList>
            <person name="Nakai R."/>
            <person name="Kusada H."/>
            <person name="Tamaki H."/>
        </authorList>
    </citation>
    <scope>NUCLEOTIDE SEQUENCE</scope>
    <source>
        <strain evidence="2">TMPK1</strain>
    </source>
</reference>
<proteinExistence type="predicted"/>
<dbReference type="InterPro" id="IPR035437">
    <property type="entry name" value="SNase_OB-fold_sf"/>
</dbReference>
<protein>
    <recommendedName>
        <fullName evidence="4">TNase-like domain-containing protein</fullName>
    </recommendedName>
</protein>
<accession>A0A8S8X9R9</accession>
<keyword evidence="3" id="KW-1185">Reference proteome</keyword>
<feature type="region of interest" description="Disordered" evidence="1">
    <location>
        <begin position="95"/>
        <end position="124"/>
    </location>
</feature>
<name>A0A8S8X9R9_9PROT</name>
<gene>
    <name evidence="2" type="ORF">TMPK1_03140</name>
</gene>
<evidence type="ECO:0008006" key="4">
    <source>
        <dbReference type="Google" id="ProtNLM"/>
    </source>
</evidence>
<dbReference type="RefSeq" id="WP_420240997.1">
    <property type="nucleotide sequence ID" value="NZ_BOPV01000001.1"/>
</dbReference>
<dbReference type="Proteomes" id="UP000681075">
    <property type="component" value="Unassembled WGS sequence"/>
</dbReference>
<dbReference type="AlphaFoldDB" id="A0A8S8X9R9"/>
<sequence length="124" mass="13198">MPAELGEVTGRATAIDATKLKVGGQVFRLFGIVAPRASDFGAQDSYQALVRVLASRDTRCVPMARSWEGLPVARCFVGQGDVSRQLVAGGYARDCPRQSGSAYEPAERYQPPGPAAWTPLPGDC</sequence>
<evidence type="ECO:0000313" key="2">
    <source>
        <dbReference type="EMBL" id="GIL38077.1"/>
    </source>
</evidence>
<evidence type="ECO:0000256" key="1">
    <source>
        <dbReference type="SAM" id="MobiDB-lite"/>
    </source>
</evidence>
<evidence type="ECO:0000313" key="3">
    <source>
        <dbReference type="Proteomes" id="UP000681075"/>
    </source>
</evidence>
<dbReference type="SUPFAM" id="SSF50199">
    <property type="entry name" value="Staphylococcal nuclease"/>
    <property type="match status" value="1"/>
</dbReference>
<comment type="caution">
    <text evidence="2">The sequence shown here is derived from an EMBL/GenBank/DDBJ whole genome shotgun (WGS) entry which is preliminary data.</text>
</comment>